<gene>
    <name evidence="1" type="ORF">P5673_008678</name>
</gene>
<comment type="caution">
    <text evidence="1">The sequence shown here is derived from an EMBL/GenBank/DDBJ whole genome shotgun (WGS) entry which is preliminary data.</text>
</comment>
<evidence type="ECO:0000313" key="2">
    <source>
        <dbReference type="Proteomes" id="UP001249851"/>
    </source>
</evidence>
<proteinExistence type="predicted"/>
<dbReference type="SUPFAM" id="SSF58100">
    <property type="entry name" value="Bacterial hemolysins"/>
    <property type="match status" value="1"/>
</dbReference>
<reference evidence="1" key="1">
    <citation type="journal article" date="2023" name="G3 (Bethesda)">
        <title>Whole genome assembly and annotation of the endangered Caribbean coral Acropora cervicornis.</title>
        <authorList>
            <person name="Selwyn J.D."/>
            <person name="Vollmer S.V."/>
        </authorList>
    </citation>
    <scope>NUCLEOTIDE SEQUENCE</scope>
    <source>
        <strain evidence="1">K2</strain>
    </source>
</reference>
<keyword evidence="2" id="KW-1185">Reference proteome</keyword>
<evidence type="ECO:0000313" key="1">
    <source>
        <dbReference type="EMBL" id="KAK2566918.1"/>
    </source>
</evidence>
<protein>
    <submittedName>
        <fullName evidence="1">Uncharacterized protein</fullName>
    </submittedName>
</protein>
<reference evidence="1" key="2">
    <citation type="journal article" date="2023" name="Science">
        <title>Genomic signatures of disease resistance in endangered staghorn corals.</title>
        <authorList>
            <person name="Vollmer S.V."/>
            <person name="Selwyn J.D."/>
            <person name="Despard B.A."/>
            <person name="Roesel C.L."/>
        </authorList>
    </citation>
    <scope>NUCLEOTIDE SEQUENCE</scope>
    <source>
        <strain evidence="1">K2</strain>
    </source>
</reference>
<dbReference type="EMBL" id="JARQWQ010000015">
    <property type="protein sequence ID" value="KAK2566918.1"/>
    <property type="molecule type" value="Genomic_DNA"/>
</dbReference>
<dbReference type="AlphaFoldDB" id="A0AAD9QT59"/>
<name>A0AAD9QT59_ACRCE</name>
<accession>A0AAD9QT59</accession>
<sequence>MAVVTRNTEREVKTLDESLKDMAVDMRIFSLTLRSLYVQYAVGTNEQPAREFRKLRDDTRNDAMVYLKCILPVSTKFVSSISEYFEYYEALNYEEWCEMLPDILQETTGYKELCGTVLQMHEDILVPLKKRKDQALLLVTKFKDLQEEYERKKRELEQGAENKRKWAFGLFFVPYVGPIAGALLGASADSDMAKAVAKGQQAKIQETASMAVSEALIPALENFINGIKKAAGFFSVMEQELMKFESKASNAVHDPKKLHYMVMKKEAKDMKSTCQIFYAVLPDVRTDFLAIPTEGTDQNYVDKWLEKQEKTIRENCRVPSLVGKLLEAITK</sequence>
<organism evidence="1 2">
    <name type="scientific">Acropora cervicornis</name>
    <name type="common">Staghorn coral</name>
    <dbReference type="NCBI Taxonomy" id="6130"/>
    <lineage>
        <taxon>Eukaryota</taxon>
        <taxon>Metazoa</taxon>
        <taxon>Cnidaria</taxon>
        <taxon>Anthozoa</taxon>
        <taxon>Hexacorallia</taxon>
        <taxon>Scleractinia</taxon>
        <taxon>Astrocoeniina</taxon>
        <taxon>Acroporidae</taxon>
        <taxon>Acropora</taxon>
    </lineage>
</organism>
<dbReference type="Proteomes" id="UP001249851">
    <property type="component" value="Unassembled WGS sequence"/>
</dbReference>